<gene>
    <name evidence="2" type="ORF">EVAR_43487_1</name>
</gene>
<dbReference type="Proteomes" id="UP000299102">
    <property type="component" value="Unassembled WGS sequence"/>
</dbReference>
<evidence type="ECO:0000256" key="1">
    <source>
        <dbReference type="SAM" id="MobiDB-lite"/>
    </source>
</evidence>
<comment type="caution">
    <text evidence="2">The sequence shown here is derived from an EMBL/GenBank/DDBJ whole genome shotgun (WGS) entry which is preliminary data.</text>
</comment>
<evidence type="ECO:0000313" key="2">
    <source>
        <dbReference type="EMBL" id="GBP75581.1"/>
    </source>
</evidence>
<dbReference type="AlphaFoldDB" id="A0A4C1YGT1"/>
<dbReference type="EMBL" id="BGZK01001254">
    <property type="protein sequence ID" value="GBP75581.1"/>
    <property type="molecule type" value="Genomic_DNA"/>
</dbReference>
<organism evidence="2 3">
    <name type="scientific">Eumeta variegata</name>
    <name type="common">Bagworm moth</name>
    <name type="synonym">Eumeta japonica</name>
    <dbReference type="NCBI Taxonomy" id="151549"/>
    <lineage>
        <taxon>Eukaryota</taxon>
        <taxon>Metazoa</taxon>
        <taxon>Ecdysozoa</taxon>
        <taxon>Arthropoda</taxon>
        <taxon>Hexapoda</taxon>
        <taxon>Insecta</taxon>
        <taxon>Pterygota</taxon>
        <taxon>Neoptera</taxon>
        <taxon>Endopterygota</taxon>
        <taxon>Lepidoptera</taxon>
        <taxon>Glossata</taxon>
        <taxon>Ditrysia</taxon>
        <taxon>Tineoidea</taxon>
        <taxon>Psychidae</taxon>
        <taxon>Oiketicinae</taxon>
        <taxon>Eumeta</taxon>
    </lineage>
</organism>
<reference evidence="2 3" key="1">
    <citation type="journal article" date="2019" name="Commun. Biol.">
        <title>The bagworm genome reveals a unique fibroin gene that provides high tensile strength.</title>
        <authorList>
            <person name="Kono N."/>
            <person name="Nakamura H."/>
            <person name="Ohtoshi R."/>
            <person name="Tomita M."/>
            <person name="Numata K."/>
            <person name="Arakawa K."/>
        </authorList>
    </citation>
    <scope>NUCLEOTIDE SEQUENCE [LARGE SCALE GENOMIC DNA]</scope>
</reference>
<feature type="region of interest" description="Disordered" evidence="1">
    <location>
        <begin position="38"/>
        <end position="58"/>
    </location>
</feature>
<accession>A0A4C1YGT1</accession>
<evidence type="ECO:0000313" key="3">
    <source>
        <dbReference type="Proteomes" id="UP000299102"/>
    </source>
</evidence>
<protein>
    <submittedName>
        <fullName evidence="2">Uncharacterized protein</fullName>
    </submittedName>
</protein>
<name>A0A4C1YGT1_EUMVA</name>
<proteinExistence type="predicted"/>
<keyword evidence="3" id="KW-1185">Reference proteome</keyword>
<feature type="compositionally biased region" description="Pro residues" evidence="1">
    <location>
        <begin position="46"/>
        <end position="56"/>
    </location>
</feature>
<sequence length="121" mass="13533">MRILFNWQIIRRPIKDAKSGGGVRDTTSKRCRVRIQLCKRSGERTPQPPRSPPRAAPPATLSALLLIGHRIRPIRGIEGEIGVDRGEAGTEIENKNGVVSRLKRRYLDIKDEGIHSLSTCD</sequence>